<dbReference type="Gene3D" id="2.130.10.10">
    <property type="entry name" value="YVTN repeat-like/Quinoprotein amine dehydrogenase"/>
    <property type="match status" value="3"/>
</dbReference>
<comment type="caution">
    <text evidence="4">The sequence shown here is derived from an EMBL/GenBank/DDBJ whole genome shotgun (WGS) entry which is preliminary data.</text>
</comment>
<keyword evidence="2" id="KW-0677">Repeat</keyword>
<organism evidence="4 5">
    <name type="scientific">Mytilus galloprovincialis</name>
    <name type="common">Mediterranean mussel</name>
    <dbReference type="NCBI Taxonomy" id="29158"/>
    <lineage>
        <taxon>Eukaryota</taxon>
        <taxon>Metazoa</taxon>
        <taxon>Spiralia</taxon>
        <taxon>Lophotrochozoa</taxon>
        <taxon>Mollusca</taxon>
        <taxon>Bivalvia</taxon>
        <taxon>Autobranchia</taxon>
        <taxon>Pteriomorphia</taxon>
        <taxon>Mytilida</taxon>
        <taxon>Mytiloidea</taxon>
        <taxon>Mytilidae</taxon>
        <taxon>Mytilinae</taxon>
        <taxon>Mytilus</taxon>
    </lineage>
</organism>
<evidence type="ECO:0000313" key="5">
    <source>
        <dbReference type="Proteomes" id="UP000596742"/>
    </source>
</evidence>
<dbReference type="PANTHER" id="PTHR45048">
    <property type="match status" value="1"/>
</dbReference>
<dbReference type="PRINTS" id="PR00320">
    <property type="entry name" value="GPROTEINBRPT"/>
</dbReference>
<dbReference type="EMBL" id="UYJE01001097">
    <property type="protein sequence ID" value="VDH99063.1"/>
    <property type="molecule type" value="Genomic_DNA"/>
</dbReference>
<dbReference type="PROSITE" id="PS50082">
    <property type="entry name" value="WD_REPEATS_2"/>
    <property type="match status" value="6"/>
</dbReference>
<feature type="repeat" description="WD" evidence="3">
    <location>
        <begin position="37"/>
        <end position="78"/>
    </location>
</feature>
<dbReference type="InterPro" id="IPR001680">
    <property type="entry name" value="WD40_rpt"/>
</dbReference>
<dbReference type="InterPro" id="IPR019775">
    <property type="entry name" value="WD40_repeat_CS"/>
</dbReference>
<dbReference type="PROSITE" id="PS00678">
    <property type="entry name" value="WD_REPEATS_1"/>
    <property type="match status" value="4"/>
</dbReference>
<dbReference type="InterPro" id="IPR011047">
    <property type="entry name" value="Quinoprotein_ADH-like_sf"/>
</dbReference>
<proteinExistence type="predicted"/>
<feature type="repeat" description="WD" evidence="3">
    <location>
        <begin position="296"/>
        <end position="337"/>
    </location>
</feature>
<feature type="repeat" description="WD" evidence="3">
    <location>
        <begin position="207"/>
        <end position="248"/>
    </location>
</feature>
<keyword evidence="1 3" id="KW-0853">WD repeat</keyword>
<feature type="repeat" description="WD" evidence="3">
    <location>
        <begin position="121"/>
        <end position="163"/>
    </location>
</feature>
<protein>
    <submittedName>
        <fullName evidence="4">Uncharacterized protein</fullName>
    </submittedName>
</protein>
<dbReference type="InterPro" id="IPR015943">
    <property type="entry name" value="WD40/YVTN_repeat-like_dom_sf"/>
</dbReference>
<dbReference type="CDD" id="cd00200">
    <property type="entry name" value="WD40"/>
    <property type="match status" value="1"/>
</dbReference>
<dbReference type="Proteomes" id="UP000596742">
    <property type="component" value="Unassembled WGS sequence"/>
</dbReference>
<dbReference type="Pfam" id="PF00400">
    <property type="entry name" value="WD40"/>
    <property type="match status" value="7"/>
</dbReference>
<feature type="repeat" description="WD" evidence="3">
    <location>
        <begin position="80"/>
        <end position="121"/>
    </location>
</feature>
<dbReference type="SMART" id="SM00320">
    <property type="entry name" value="WD40"/>
    <property type="match status" value="7"/>
</dbReference>
<evidence type="ECO:0000256" key="1">
    <source>
        <dbReference type="ARBA" id="ARBA00022574"/>
    </source>
</evidence>
<feature type="repeat" description="WD" evidence="3">
    <location>
        <begin position="254"/>
        <end position="289"/>
    </location>
</feature>
<dbReference type="PROSITE" id="PS50294">
    <property type="entry name" value="WD_REPEATS_REGION"/>
    <property type="match status" value="5"/>
</dbReference>
<dbReference type="InterPro" id="IPR020472">
    <property type="entry name" value="WD40_PAC1"/>
</dbReference>
<dbReference type="AlphaFoldDB" id="A0A8B6C4L4"/>
<accession>A0A8B6C4L4</accession>
<evidence type="ECO:0000256" key="2">
    <source>
        <dbReference type="ARBA" id="ARBA00022737"/>
    </source>
</evidence>
<evidence type="ECO:0000313" key="4">
    <source>
        <dbReference type="EMBL" id="VDH99063.1"/>
    </source>
</evidence>
<name>A0A8B6C4L4_MYTGA</name>
<dbReference type="PANTHER" id="PTHR45048:SF1">
    <property type="entry name" value="WD REPEAT-CONTAINING PROTEIN 88"/>
    <property type="match status" value="1"/>
</dbReference>
<dbReference type="SUPFAM" id="SSF50998">
    <property type="entry name" value="Quinoprotein alcohol dehydrogenase-like"/>
    <property type="match status" value="1"/>
</dbReference>
<keyword evidence="5" id="KW-1185">Reference proteome</keyword>
<dbReference type="OrthoDB" id="538223at2759"/>
<evidence type="ECO:0000256" key="3">
    <source>
        <dbReference type="PROSITE-ProRule" id="PRU00221"/>
    </source>
</evidence>
<gene>
    <name evidence="4" type="ORF">MGAL_10B083447</name>
</gene>
<sequence>MDEEELSVEIVQDESEAGRTTATWEHEDLAQLRIKVFRGHLDTVRSCKYIDNDKKILSASDDKSIKIWDVETGEVLHNYTRCHDSIISQANVNDNGRRFVSCGWDKKVAVWDIESGNCVWSGQHAGIVTSCNFSHDGKYVVSGSDLDNTVKIWDSNTGDLIHNVDDIHTSTITKCMFAPGDDKIITTSMDKTAKFYDLKTLKVTITVQGHINIISCCDISHDERKFATGSWDKTVNIWDIATGSYRSKGPGQLCGSHDGSVSSCSFSPDGLQLVTGSYDSTVCVWDVDNRVQKVKLQGHDDWVEDVCFGSDQKTVLSCSKDRTIRIWNVEEADKLPVVLERRKAIGLKIIKCSMCGKPFSLTSLETYKDVSVCVFCRMQNREQTMLEIMNMVDEG</sequence>
<reference evidence="4" key="1">
    <citation type="submission" date="2018-11" db="EMBL/GenBank/DDBJ databases">
        <authorList>
            <person name="Alioto T."/>
            <person name="Alioto T."/>
        </authorList>
    </citation>
    <scope>NUCLEOTIDE SEQUENCE</scope>
</reference>